<keyword evidence="2" id="KW-1185">Reference proteome</keyword>
<dbReference type="PANTHER" id="PTHR48237">
    <property type="entry name" value="GAMMA-TUBULIN COMPLEX COMPONENT"/>
    <property type="match status" value="1"/>
</dbReference>
<comment type="caution">
    <text evidence="1">The sequence shown here is derived from an EMBL/GenBank/DDBJ whole genome shotgun (WGS) entry which is preliminary data.</text>
</comment>
<dbReference type="OrthoDB" id="1417760at2759"/>
<evidence type="ECO:0000313" key="1">
    <source>
        <dbReference type="EMBL" id="KAF7825595.1"/>
    </source>
</evidence>
<gene>
    <name evidence="1" type="ORF">G2W53_016759</name>
</gene>
<accession>A0A834TSC3</accession>
<dbReference type="PANTHER" id="PTHR48237:SF1">
    <property type="entry name" value="SPC97_SPC98 FAMILY OF SPINDLE POLE BODY (SBP) COMPONENT"/>
    <property type="match status" value="1"/>
</dbReference>
<dbReference type="Proteomes" id="UP000634136">
    <property type="component" value="Unassembled WGS sequence"/>
</dbReference>
<dbReference type="AlphaFoldDB" id="A0A834TSC3"/>
<proteinExistence type="predicted"/>
<sequence>MLDFRIGSPFLTTLVKMDELPIKDSPEDVTWLCSLSESEIDMLCSLKLLILRRAKMIGHKELAEKFDLKMLRAIALVLMEYLKAQVKDSSLIPDVVKSADFLDSCNLLKCVNEGVMSIEDLSEKIGVNLEKLARRQQTGVGFKSKKQKFEKRTED</sequence>
<organism evidence="1 2">
    <name type="scientific">Senna tora</name>
    <dbReference type="NCBI Taxonomy" id="362788"/>
    <lineage>
        <taxon>Eukaryota</taxon>
        <taxon>Viridiplantae</taxon>
        <taxon>Streptophyta</taxon>
        <taxon>Embryophyta</taxon>
        <taxon>Tracheophyta</taxon>
        <taxon>Spermatophyta</taxon>
        <taxon>Magnoliopsida</taxon>
        <taxon>eudicotyledons</taxon>
        <taxon>Gunneridae</taxon>
        <taxon>Pentapetalae</taxon>
        <taxon>rosids</taxon>
        <taxon>fabids</taxon>
        <taxon>Fabales</taxon>
        <taxon>Fabaceae</taxon>
        <taxon>Caesalpinioideae</taxon>
        <taxon>Cassia clade</taxon>
        <taxon>Senna</taxon>
    </lineage>
</organism>
<dbReference type="EMBL" id="JAAIUW010000006">
    <property type="protein sequence ID" value="KAF7825595.1"/>
    <property type="molecule type" value="Genomic_DNA"/>
</dbReference>
<evidence type="ECO:0000313" key="2">
    <source>
        <dbReference type="Proteomes" id="UP000634136"/>
    </source>
</evidence>
<reference evidence="1" key="1">
    <citation type="submission" date="2020-09" db="EMBL/GenBank/DDBJ databases">
        <title>Genome-Enabled Discovery of Anthraquinone Biosynthesis in Senna tora.</title>
        <authorList>
            <person name="Kang S.-H."/>
            <person name="Pandey R.P."/>
            <person name="Lee C.-M."/>
            <person name="Sim J.-S."/>
            <person name="Jeong J.-T."/>
            <person name="Choi B.-S."/>
            <person name="Jung M."/>
            <person name="Ginzburg D."/>
            <person name="Zhao K."/>
            <person name="Won S.Y."/>
            <person name="Oh T.-J."/>
            <person name="Yu Y."/>
            <person name="Kim N.-H."/>
            <person name="Lee O.R."/>
            <person name="Lee T.-H."/>
            <person name="Bashyal P."/>
            <person name="Kim T.-S."/>
            <person name="Lee W.-H."/>
            <person name="Kawkins C."/>
            <person name="Kim C.-K."/>
            <person name="Kim J.S."/>
            <person name="Ahn B.O."/>
            <person name="Rhee S.Y."/>
            <person name="Sohng J.K."/>
        </authorList>
    </citation>
    <scope>NUCLEOTIDE SEQUENCE</scope>
    <source>
        <tissue evidence="1">Leaf</tissue>
    </source>
</reference>
<name>A0A834TSC3_9FABA</name>
<protein>
    <submittedName>
        <fullName evidence="1">Uncharacterized protein</fullName>
    </submittedName>
</protein>